<evidence type="ECO:0000256" key="1">
    <source>
        <dbReference type="ARBA" id="ARBA00022485"/>
    </source>
</evidence>
<evidence type="ECO:0000313" key="7">
    <source>
        <dbReference type="Proteomes" id="UP000772181"/>
    </source>
</evidence>
<dbReference type="InterPro" id="IPR017896">
    <property type="entry name" value="4Fe4S_Fe-S-bd"/>
</dbReference>
<name>A0A933GMQ3_UNCTE</name>
<dbReference type="SUPFAM" id="SSF54862">
    <property type="entry name" value="4Fe-4S ferredoxins"/>
    <property type="match status" value="1"/>
</dbReference>
<dbReference type="PANTHER" id="PTHR43687:SF3">
    <property type="entry name" value="4FE-4S FERREDOXIN-TYPE DOMAIN-CONTAINING PROTEIN"/>
    <property type="match status" value="1"/>
</dbReference>
<keyword evidence="1" id="KW-0004">4Fe-4S</keyword>
<sequence length="360" mass="40506">MKTVYEQLQERLDKFPQGYPKTESGVEIKILEKIFKPDEAELALHLRPNMEPVSAIAKRLNRDAKELGDKLYAMSRKGQILRFRAPGDNLYYALAPFVIGIWEFQLNNLDKELVDMVMHSYYYEGMKKGWDANTVQMTRVITVEKNIPSDLVIHPYERVSRFLETSDRFAVAECLCRKESKISGRNCSKMLEACMTFGVGAAYSIENGMAREITKEEARSILIKAEEDGLVHCSYNHAGFSPFICNCCGCCCGILRSLSELKTPNMLAKSNFYVEIDGSACTGCEVCLDRCQMKAIEIEDDHAVVSLERCIGCGLCVSTCPGEAIQLKRKGESEIPVIAADQHELIQWMAKGVGKPYPFE</sequence>
<keyword evidence="3" id="KW-0408">Iron</keyword>
<gene>
    <name evidence="6" type="ORF">HY730_04430</name>
</gene>
<dbReference type="GO" id="GO:0046872">
    <property type="term" value="F:metal ion binding"/>
    <property type="evidence" value="ECO:0007669"/>
    <property type="project" value="UniProtKB-KW"/>
</dbReference>
<proteinExistence type="predicted"/>
<reference evidence="6" key="1">
    <citation type="submission" date="2020-07" db="EMBL/GenBank/DDBJ databases">
        <title>Huge and variable diversity of episymbiotic CPR bacteria and DPANN archaea in groundwater ecosystems.</title>
        <authorList>
            <person name="He C.Y."/>
            <person name="Keren R."/>
            <person name="Whittaker M."/>
            <person name="Farag I.F."/>
            <person name="Doudna J."/>
            <person name="Cate J.H.D."/>
            <person name="Banfield J.F."/>
        </authorList>
    </citation>
    <scope>NUCLEOTIDE SEQUENCE</scope>
    <source>
        <strain evidence="6">NC_groundwater_1482_Ag_S-0.65um_47_24</strain>
    </source>
</reference>
<dbReference type="AlphaFoldDB" id="A0A933GMQ3"/>
<dbReference type="PROSITE" id="PS51379">
    <property type="entry name" value="4FE4S_FER_2"/>
    <property type="match status" value="2"/>
</dbReference>
<dbReference type="PROSITE" id="PS00198">
    <property type="entry name" value="4FE4S_FER_1"/>
    <property type="match status" value="1"/>
</dbReference>
<dbReference type="PANTHER" id="PTHR43687">
    <property type="entry name" value="ADENYLYLSULFATE REDUCTASE, BETA SUBUNIT"/>
    <property type="match status" value="1"/>
</dbReference>
<dbReference type="EMBL" id="JACQWF010000202">
    <property type="protein sequence ID" value="MBI4595609.1"/>
    <property type="molecule type" value="Genomic_DNA"/>
</dbReference>
<organism evidence="6 7">
    <name type="scientific">Tectimicrobiota bacterium</name>
    <dbReference type="NCBI Taxonomy" id="2528274"/>
    <lineage>
        <taxon>Bacteria</taxon>
        <taxon>Pseudomonadati</taxon>
        <taxon>Nitrospinota/Tectimicrobiota group</taxon>
        <taxon>Candidatus Tectimicrobiota</taxon>
    </lineage>
</organism>
<evidence type="ECO:0000256" key="4">
    <source>
        <dbReference type="ARBA" id="ARBA00023014"/>
    </source>
</evidence>
<feature type="domain" description="4Fe-4S ferredoxin-type" evidence="5">
    <location>
        <begin position="301"/>
        <end position="330"/>
    </location>
</feature>
<keyword evidence="4" id="KW-0411">Iron-sulfur</keyword>
<keyword evidence="2" id="KW-0479">Metal-binding</keyword>
<evidence type="ECO:0000256" key="2">
    <source>
        <dbReference type="ARBA" id="ARBA00022723"/>
    </source>
</evidence>
<feature type="domain" description="4Fe-4S ferredoxin-type" evidence="5">
    <location>
        <begin position="272"/>
        <end position="300"/>
    </location>
</feature>
<evidence type="ECO:0000256" key="3">
    <source>
        <dbReference type="ARBA" id="ARBA00023004"/>
    </source>
</evidence>
<dbReference type="Gene3D" id="3.30.70.20">
    <property type="match status" value="1"/>
</dbReference>
<dbReference type="Pfam" id="PF14697">
    <property type="entry name" value="Fer4_21"/>
    <property type="match status" value="1"/>
</dbReference>
<dbReference type="InterPro" id="IPR017900">
    <property type="entry name" value="4Fe4S_Fe_S_CS"/>
</dbReference>
<evidence type="ECO:0000259" key="5">
    <source>
        <dbReference type="PROSITE" id="PS51379"/>
    </source>
</evidence>
<dbReference type="Proteomes" id="UP000772181">
    <property type="component" value="Unassembled WGS sequence"/>
</dbReference>
<protein>
    <submittedName>
        <fullName evidence="6">4Fe-4S dicluster domain-containing protein</fullName>
    </submittedName>
</protein>
<comment type="caution">
    <text evidence="6">The sequence shown here is derived from an EMBL/GenBank/DDBJ whole genome shotgun (WGS) entry which is preliminary data.</text>
</comment>
<dbReference type="InterPro" id="IPR050572">
    <property type="entry name" value="Fe-S_Ferredoxin"/>
</dbReference>
<evidence type="ECO:0000313" key="6">
    <source>
        <dbReference type="EMBL" id="MBI4595609.1"/>
    </source>
</evidence>
<accession>A0A933GMQ3</accession>
<dbReference type="GO" id="GO:0051539">
    <property type="term" value="F:4 iron, 4 sulfur cluster binding"/>
    <property type="evidence" value="ECO:0007669"/>
    <property type="project" value="UniProtKB-KW"/>
</dbReference>